<protein>
    <submittedName>
        <fullName evidence="3">Putative integral membrane protein</fullName>
    </submittedName>
</protein>
<evidence type="ECO:0000313" key="3">
    <source>
        <dbReference type="EMBL" id="VAX43420.1"/>
    </source>
</evidence>
<organism evidence="3 4">
    <name type="scientific">Acinetobacter calcoaceticus</name>
    <dbReference type="NCBI Taxonomy" id="471"/>
    <lineage>
        <taxon>Bacteria</taxon>
        <taxon>Pseudomonadati</taxon>
        <taxon>Pseudomonadota</taxon>
        <taxon>Gammaproteobacteria</taxon>
        <taxon>Moraxellales</taxon>
        <taxon>Moraxellaceae</taxon>
        <taxon>Acinetobacter</taxon>
        <taxon>Acinetobacter calcoaceticus/baumannii complex</taxon>
    </lineage>
</organism>
<feature type="signal peptide" evidence="2">
    <location>
        <begin position="1"/>
        <end position="22"/>
    </location>
</feature>
<evidence type="ECO:0000256" key="2">
    <source>
        <dbReference type="SAM" id="SignalP"/>
    </source>
</evidence>
<proteinExistence type="predicted"/>
<dbReference type="OrthoDB" id="6687316at2"/>
<dbReference type="Gene3D" id="3.10.450.160">
    <property type="entry name" value="inner membrane protein cigr"/>
    <property type="match status" value="1"/>
</dbReference>
<dbReference type="AlphaFoldDB" id="A0A446ZG17"/>
<evidence type="ECO:0000313" key="4">
    <source>
        <dbReference type="Proteomes" id="UP000294355"/>
    </source>
</evidence>
<dbReference type="EMBL" id="LS999521">
    <property type="protein sequence ID" value="VAX43420.1"/>
    <property type="molecule type" value="Genomic_DNA"/>
</dbReference>
<feature type="chain" id="PRO_5019177307" evidence="2">
    <location>
        <begin position="23"/>
        <end position="129"/>
    </location>
</feature>
<feature type="compositionally biased region" description="Basic and acidic residues" evidence="1">
    <location>
        <begin position="25"/>
        <end position="57"/>
    </location>
</feature>
<evidence type="ECO:0000256" key="1">
    <source>
        <dbReference type="SAM" id="MobiDB-lite"/>
    </source>
</evidence>
<sequence length="129" mass="15875" precursor="true">MKKPIVLVLSTLMLGISATAMADTNHRWDNNHGRDHDRYEHRDRDDRRHDYRNDHRAPQWSNADRGKHYGRYVAFKRGERIPTQYRNNRYYVSDWRSHRLYEPPRGYHWVKTPNQYLLVDSKHQIYRVR</sequence>
<dbReference type="InterPro" id="IPR024572">
    <property type="entry name" value="RcnB"/>
</dbReference>
<dbReference type="Pfam" id="PF11776">
    <property type="entry name" value="RcnB"/>
    <property type="match status" value="1"/>
</dbReference>
<feature type="region of interest" description="Disordered" evidence="1">
    <location>
        <begin position="25"/>
        <end position="64"/>
    </location>
</feature>
<keyword evidence="2" id="KW-0732">Signal</keyword>
<dbReference type="Proteomes" id="UP000294355">
    <property type="component" value="Chromosome"/>
</dbReference>
<accession>A0A446ZG17</accession>
<name>A0A446ZG17_ACICA</name>
<gene>
    <name evidence="3" type="ORF">AC2117_00573</name>
</gene>
<reference evidence="3 4" key="1">
    <citation type="submission" date="2018-08" db="EMBL/GenBank/DDBJ databases">
        <authorList>
            <person name="Gonzaga-Molto A."/>
        </authorList>
    </citation>
    <scope>NUCLEOTIDE SEQUENCE [LARGE SCALE GENOMIC DNA]</scope>
    <source>
        <strain evidence="3">Acinetobacter calcoaceticus str. 2117</strain>
    </source>
</reference>
<dbReference type="RefSeq" id="WP_133971793.1">
    <property type="nucleotide sequence ID" value="NZ_LS999521.1"/>
</dbReference>